<dbReference type="GO" id="GO:0006629">
    <property type="term" value="P:lipid metabolic process"/>
    <property type="evidence" value="ECO:0007669"/>
    <property type="project" value="InterPro"/>
</dbReference>
<dbReference type="EMBL" id="BARW01010946">
    <property type="protein sequence ID" value="GAI82385.1"/>
    <property type="molecule type" value="Genomic_DNA"/>
</dbReference>
<reference evidence="2" key="1">
    <citation type="journal article" date="2014" name="Front. Microbiol.">
        <title>High frequency of phylogenetically diverse reductive dehalogenase-homologous genes in deep subseafloor sedimentary metagenomes.</title>
        <authorList>
            <person name="Kawai M."/>
            <person name="Futagami T."/>
            <person name="Toyoda A."/>
            <person name="Takaki Y."/>
            <person name="Nishi S."/>
            <person name="Hori S."/>
            <person name="Arai W."/>
            <person name="Tsubouchi T."/>
            <person name="Morono Y."/>
            <person name="Uchiyama I."/>
            <person name="Ito T."/>
            <person name="Fujiyama A."/>
            <person name="Inagaki F."/>
            <person name="Takami H."/>
        </authorList>
    </citation>
    <scope>NUCLEOTIDE SEQUENCE</scope>
    <source>
        <strain evidence="2">Expedition CK06-06</strain>
    </source>
</reference>
<gene>
    <name evidence="2" type="ORF">S12H4_21317</name>
</gene>
<dbReference type="PANTHER" id="PTHR46211">
    <property type="entry name" value="GLYCEROPHOSPHORYL DIESTER PHOSPHODIESTERASE"/>
    <property type="match status" value="1"/>
</dbReference>
<dbReference type="Gene3D" id="3.20.20.190">
    <property type="entry name" value="Phosphatidylinositol (PI) phosphodiesterase"/>
    <property type="match status" value="1"/>
</dbReference>
<feature type="domain" description="GP-PDE" evidence="1">
    <location>
        <begin position="5"/>
        <end position="234"/>
    </location>
</feature>
<dbReference type="PROSITE" id="PS51704">
    <property type="entry name" value="GP_PDE"/>
    <property type="match status" value="1"/>
</dbReference>
<sequence length="239" mass="27373">MKNDFLVIGHRGASSEAPENTLRAFERAFELNADYIEFDLQKTLDNEIIISHEFNLLRTASVLRNLRDMSIDEVKKIDIGEGERIPTLKEIIALTKGKIKLQPEIIAPGIVNDLIKLFREENLISTSIVSSFQIATLLKVKEIEPELKLGYLIPRALTKIRMVKKYLQRAIDNELYAIHPYYPTVDKEFVDLAHNNSLKVNVFTVNEEDMMKKLIKLGVDGIFTDDIALLNRTLGRTYQ</sequence>
<comment type="caution">
    <text evidence="2">The sequence shown here is derived from an EMBL/GenBank/DDBJ whole genome shotgun (WGS) entry which is preliminary data.</text>
</comment>
<evidence type="ECO:0000259" key="1">
    <source>
        <dbReference type="PROSITE" id="PS51704"/>
    </source>
</evidence>
<dbReference type="InterPro" id="IPR017946">
    <property type="entry name" value="PLC-like_Pdiesterase_TIM-brl"/>
</dbReference>
<proteinExistence type="predicted"/>
<dbReference type="PANTHER" id="PTHR46211:SF14">
    <property type="entry name" value="GLYCEROPHOSPHODIESTER PHOSPHODIESTERASE"/>
    <property type="match status" value="1"/>
</dbReference>
<protein>
    <recommendedName>
        <fullName evidence="1">GP-PDE domain-containing protein</fullName>
    </recommendedName>
</protein>
<dbReference type="InterPro" id="IPR030395">
    <property type="entry name" value="GP_PDE_dom"/>
</dbReference>
<dbReference type="SUPFAM" id="SSF51695">
    <property type="entry name" value="PLC-like phosphodiesterases"/>
    <property type="match status" value="1"/>
</dbReference>
<dbReference type="AlphaFoldDB" id="X1T436"/>
<dbReference type="GO" id="GO:0008081">
    <property type="term" value="F:phosphoric diester hydrolase activity"/>
    <property type="evidence" value="ECO:0007669"/>
    <property type="project" value="InterPro"/>
</dbReference>
<accession>X1T436</accession>
<name>X1T436_9ZZZZ</name>
<dbReference type="Pfam" id="PF03009">
    <property type="entry name" value="GDPD"/>
    <property type="match status" value="1"/>
</dbReference>
<evidence type="ECO:0000313" key="2">
    <source>
        <dbReference type="EMBL" id="GAI82385.1"/>
    </source>
</evidence>
<organism evidence="2">
    <name type="scientific">marine sediment metagenome</name>
    <dbReference type="NCBI Taxonomy" id="412755"/>
    <lineage>
        <taxon>unclassified sequences</taxon>
        <taxon>metagenomes</taxon>
        <taxon>ecological metagenomes</taxon>
    </lineage>
</organism>